<dbReference type="Proteomes" id="UP001455709">
    <property type="component" value="Unassembled WGS sequence"/>
</dbReference>
<evidence type="ECO:0008006" key="5">
    <source>
        <dbReference type="Google" id="ProtNLM"/>
    </source>
</evidence>
<proteinExistence type="predicted"/>
<accession>A0ABV0FBV3</accession>
<evidence type="ECO:0000256" key="1">
    <source>
        <dbReference type="SAM" id="Coils"/>
    </source>
</evidence>
<keyword evidence="2" id="KW-0472">Membrane</keyword>
<dbReference type="PANTHER" id="PTHR32309">
    <property type="entry name" value="TYROSINE-PROTEIN KINASE"/>
    <property type="match status" value="1"/>
</dbReference>
<evidence type="ECO:0000313" key="3">
    <source>
        <dbReference type="EMBL" id="MEO2217564.1"/>
    </source>
</evidence>
<organism evidence="3 4">
    <name type="scientific">Chromobacterium vaccinii</name>
    <dbReference type="NCBI Taxonomy" id="1108595"/>
    <lineage>
        <taxon>Bacteria</taxon>
        <taxon>Pseudomonadati</taxon>
        <taxon>Pseudomonadota</taxon>
        <taxon>Betaproteobacteria</taxon>
        <taxon>Neisseriales</taxon>
        <taxon>Chromobacteriaceae</taxon>
        <taxon>Chromobacterium</taxon>
    </lineage>
</organism>
<feature type="coiled-coil region" evidence="1">
    <location>
        <begin position="213"/>
        <end position="280"/>
    </location>
</feature>
<dbReference type="PANTHER" id="PTHR32309:SF13">
    <property type="entry name" value="FERRIC ENTEROBACTIN TRANSPORT PROTEIN FEPE"/>
    <property type="match status" value="1"/>
</dbReference>
<feature type="transmembrane region" description="Helical" evidence="2">
    <location>
        <begin position="48"/>
        <end position="67"/>
    </location>
</feature>
<evidence type="ECO:0000256" key="2">
    <source>
        <dbReference type="SAM" id="Phobius"/>
    </source>
</evidence>
<dbReference type="EMBL" id="JBDOJC010000001">
    <property type="protein sequence ID" value="MEO2217564.1"/>
    <property type="molecule type" value="Genomic_DNA"/>
</dbReference>
<dbReference type="InterPro" id="IPR050445">
    <property type="entry name" value="Bact_polysacc_biosynth/exp"/>
</dbReference>
<comment type="caution">
    <text evidence="3">The sequence shown here is derived from an EMBL/GenBank/DDBJ whole genome shotgun (WGS) entry which is preliminary data.</text>
</comment>
<reference evidence="3 4" key="1">
    <citation type="submission" date="2024-05" db="EMBL/GenBank/DDBJ databases">
        <authorList>
            <person name="De Oliveira J.P."/>
            <person name="Noriler S.A."/>
            <person name="De Oliveira A.G."/>
            <person name="Sipoli D.S."/>
        </authorList>
    </citation>
    <scope>NUCLEOTIDE SEQUENCE [LARGE SCALE GENOMIC DNA]</scope>
    <source>
        <strain evidence="3 4">LABIM189</strain>
    </source>
</reference>
<name>A0ABV0FBV3_9NEIS</name>
<keyword evidence="2" id="KW-1133">Transmembrane helix</keyword>
<keyword evidence="2" id="KW-0812">Transmembrane</keyword>
<sequence length="403" mass="45066">MGKKKMFRWFNNLRTTKLLQLRSDGSAALPMPTNPAPGFFQKLGQDRLALLLIVLPVTTASLYFMTLSQDRYVSESSVIVKRSDDSKGGNLDLGSLLGGGPSTQREDAMLLQQYIHSPDMLARLNKGLNLKQAFGAAAGWDVLYRLPADASKEHFLDYFRARIEVQFDEKTSLLKIRTQGFDPVFAQKLNQAILAESERFINELSHKISREDVAFAQREVDLAYAQLNQAKEQLLNYQNRNGLIDPHAQAQATGQLVAELEAKQAQLEAELRNLQSYLQADSPQVVSAQNALSAIKTQIIKERAKLVSPEDDKLNRKAAQFQEIKAQVEFRADLYKLALTALEKSKVAAAHKLKNLAVISAPQQPEDAEYPRKLYVLASLLLICSLLYGTARLTLSIIEDHKI</sequence>
<protein>
    <recommendedName>
        <fullName evidence="5">Capsule biosynthesis protein</fullName>
    </recommendedName>
</protein>
<gene>
    <name evidence="3" type="ORF">ABGV49_10905</name>
</gene>
<evidence type="ECO:0000313" key="4">
    <source>
        <dbReference type="Proteomes" id="UP001455709"/>
    </source>
</evidence>
<keyword evidence="1" id="KW-0175">Coiled coil</keyword>
<keyword evidence="4" id="KW-1185">Reference proteome</keyword>
<dbReference type="RefSeq" id="WP_367064775.1">
    <property type="nucleotide sequence ID" value="NZ_JBFDAL010000001.1"/>
</dbReference>